<proteinExistence type="inferred from homology"/>
<keyword evidence="2 4" id="KW-0808">Transferase</keyword>
<comment type="similarity">
    <text evidence="3">Belongs to the glycosyl hydrolase 130 family.</text>
</comment>
<dbReference type="GO" id="GO:0016757">
    <property type="term" value="F:glycosyltransferase activity"/>
    <property type="evidence" value="ECO:0007669"/>
    <property type="project" value="UniProtKB-KW"/>
</dbReference>
<dbReference type="EMBL" id="SJPM01000002">
    <property type="protein sequence ID" value="TWU01602.1"/>
    <property type="molecule type" value="Genomic_DNA"/>
</dbReference>
<evidence type="ECO:0000313" key="4">
    <source>
        <dbReference type="EMBL" id="TWU01602.1"/>
    </source>
</evidence>
<protein>
    <submittedName>
        <fullName evidence="4">Beta-1,4-mannooligosaccharide phosphorylase</fullName>
        <ecNumber evidence="4">2.4.1.-</ecNumber>
    </submittedName>
</protein>
<dbReference type="EC" id="2.4.1.-" evidence="4"/>
<dbReference type="Gene3D" id="2.115.10.20">
    <property type="entry name" value="Glycosyl hydrolase domain, family 43"/>
    <property type="match status" value="1"/>
</dbReference>
<evidence type="ECO:0000256" key="3">
    <source>
        <dbReference type="ARBA" id="ARBA00024356"/>
    </source>
</evidence>
<name>A0A5C6ARI5_9BACT</name>
<dbReference type="PANTHER" id="PTHR34106">
    <property type="entry name" value="GLYCOSIDASE"/>
    <property type="match status" value="1"/>
</dbReference>
<organism evidence="4 5">
    <name type="scientific">Neorhodopirellula pilleata</name>
    <dbReference type="NCBI Taxonomy" id="2714738"/>
    <lineage>
        <taxon>Bacteria</taxon>
        <taxon>Pseudomonadati</taxon>
        <taxon>Planctomycetota</taxon>
        <taxon>Planctomycetia</taxon>
        <taxon>Pirellulales</taxon>
        <taxon>Pirellulaceae</taxon>
        <taxon>Neorhodopirellula</taxon>
    </lineage>
</organism>
<evidence type="ECO:0000256" key="2">
    <source>
        <dbReference type="ARBA" id="ARBA00022679"/>
    </source>
</evidence>
<accession>A0A5C6ARI5</accession>
<keyword evidence="1 4" id="KW-0328">Glycosyltransferase</keyword>
<keyword evidence="5" id="KW-1185">Reference proteome</keyword>
<dbReference type="AlphaFoldDB" id="A0A5C6ARI5"/>
<gene>
    <name evidence="4" type="ORF">Pla100_13370</name>
</gene>
<dbReference type="CDD" id="cd18612">
    <property type="entry name" value="GH130_Lin0857-like"/>
    <property type="match status" value="1"/>
</dbReference>
<dbReference type="SUPFAM" id="SSF75005">
    <property type="entry name" value="Arabinanase/levansucrase/invertase"/>
    <property type="match status" value="1"/>
</dbReference>
<dbReference type="PANTHER" id="PTHR34106:SF5">
    <property type="entry name" value="GLYCOSIDASE"/>
    <property type="match status" value="1"/>
</dbReference>
<evidence type="ECO:0000256" key="1">
    <source>
        <dbReference type="ARBA" id="ARBA00022676"/>
    </source>
</evidence>
<dbReference type="InterPro" id="IPR023296">
    <property type="entry name" value="Glyco_hydro_beta-prop_sf"/>
</dbReference>
<evidence type="ECO:0000313" key="5">
    <source>
        <dbReference type="Proteomes" id="UP000316213"/>
    </source>
</evidence>
<dbReference type="Proteomes" id="UP000316213">
    <property type="component" value="Unassembled WGS sequence"/>
</dbReference>
<dbReference type="Pfam" id="PF04041">
    <property type="entry name" value="Glyco_hydro_130"/>
    <property type="match status" value="1"/>
</dbReference>
<comment type="caution">
    <text evidence="4">The sequence shown here is derived from an EMBL/GenBank/DDBJ whole genome shotgun (WGS) entry which is preliminary data.</text>
</comment>
<reference evidence="4 5" key="1">
    <citation type="submission" date="2019-02" db="EMBL/GenBank/DDBJ databases">
        <title>Deep-cultivation of Planctomycetes and their phenomic and genomic characterization uncovers novel biology.</title>
        <authorList>
            <person name="Wiegand S."/>
            <person name="Jogler M."/>
            <person name="Boedeker C."/>
            <person name="Pinto D."/>
            <person name="Vollmers J."/>
            <person name="Rivas-Marin E."/>
            <person name="Kohn T."/>
            <person name="Peeters S.H."/>
            <person name="Heuer A."/>
            <person name="Rast P."/>
            <person name="Oberbeckmann S."/>
            <person name="Bunk B."/>
            <person name="Jeske O."/>
            <person name="Meyerdierks A."/>
            <person name="Storesund J.E."/>
            <person name="Kallscheuer N."/>
            <person name="Luecker S."/>
            <person name="Lage O.M."/>
            <person name="Pohl T."/>
            <person name="Merkel B.J."/>
            <person name="Hornburger P."/>
            <person name="Mueller R.-W."/>
            <person name="Bruemmer F."/>
            <person name="Labrenz M."/>
            <person name="Spormann A.M."/>
            <person name="Op Den Camp H."/>
            <person name="Overmann J."/>
            <person name="Amann R."/>
            <person name="Jetten M.S.M."/>
            <person name="Mascher T."/>
            <person name="Medema M.H."/>
            <person name="Devos D.P."/>
            <person name="Kaster A.-K."/>
            <person name="Ovreas L."/>
            <person name="Rohde M."/>
            <person name="Galperin M.Y."/>
            <person name="Jogler C."/>
        </authorList>
    </citation>
    <scope>NUCLEOTIDE SEQUENCE [LARGE SCALE GENOMIC DNA]</scope>
    <source>
        <strain evidence="4 5">Pla100</strain>
    </source>
</reference>
<dbReference type="InterPro" id="IPR007184">
    <property type="entry name" value="Mannoside_phosphorylase"/>
</dbReference>
<sequence length="366" mass="40782">MVRFVEDLPVIETRSNSLLLKPSDIQPSRDDFEVVGVFNPAVAMIGDELYMLARVAERAAESRVGWTALPLQTLSGTIEIEWFRDVDLHVVDARVVALKKNDDLRLTSVSHMQLFRSTNRSGTDWEFVSAILPEGRWETYGIEDPRITKIESTFWITYVAVSPMGAATALMSTSNFVTFDRHGIIFSCENKDVVLFPSRIAGDFVALHRPNPHSHFSPPQIWLARSPDLIHWGRHEFVLGGMHAWEGDRVGSGTPPILCDEGWLTLYHGSNRSNIAGTVGCYSAGALLLDRDQPSRVLARTSEPIMQPATEFEKNGFVPNVVFPTAMLDRGDELQIFYGAADTCVASAQFSKQSVLDSLVRQDQSK</sequence>
<dbReference type="PIRSF" id="PIRSF016202">
    <property type="entry name" value="PH1107"/>
    <property type="match status" value="1"/>
</dbReference>